<evidence type="ECO:0000313" key="5">
    <source>
        <dbReference type="Proteomes" id="UP000285961"/>
    </source>
</evidence>
<dbReference type="InterPro" id="IPR036278">
    <property type="entry name" value="Sialidase_sf"/>
</dbReference>
<gene>
    <name evidence="4" type="ORF">C4532_09285</name>
</gene>
<dbReference type="SUPFAM" id="SSF49478">
    <property type="entry name" value="Cna protein B-type domain"/>
    <property type="match status" value="2"/>
</dbReference>
<feature type="domain" description="Secretion system C-terminal sorting" evidence="2">
    <location>
        <begin position="1464"/>
        <end position="1538"/>
    </location>
</feature>
<dbReference type="InterPro" id="IPR013783">
    <property type="entry name" value="Ig-like_fold"/>
</dbReference>
<name>A0A419EZA2_9BACT</name>
<dbReference type="SUPFAM" id="SSF50939">
    <property type="entry name" value="Sialidases"/>
    <property type="match status" value="1"/>
</dbReference>
<dbReference type="Gene3D" id="2.60.40.4070">
    <property type="match status" value="1"/>
</dbReference>
<dbReference type="Gene3D" id="2.60.40.10">
    <property type="entry name" value="Immunoglobulins"/>
    <property type="match status" value="3"/>
</dbReference>
<dbReference type="InterPro" id="IPR026444">
    <property type="entry name" value="Secre_tail"/>
</dbReference>
<sequence>MRKINIMELVVLVLITLDVAVGVDAAGTDSLTAPIRIGTSTASDGQTLGIPRWKAYMLETDPNQFWACYANGARSLSNISYTTDGGNTWSREAIQIEPAGYLDMHCSVFGRDGDLYATWPGLSSTTFRRFSAPIHSNADGGPLVSIAGTTASHISNIMVQNTGRIWLFTRLSYASPSENVLYHYSDNNGSTWNNGVAYATSSATVRMGSMPYAEGNPALVVLYLDDSRGFEYYLWNGSTFEARSDHSIYAANMGQERVFSHNQIRDSVFHLTFGVGTQLHHVWKNFNNGTGSWSHEIIDTCANNNAINLWFPTTTVRGDDLYLFYCKRLSADPTSSLVYYKKWSQTDLTWTAPELVTTGPANVSNRDPNGPFQVPDNSPYVPVIWRSGAGTFDINFAKVVISGDTTVPVTTFNLEMESLPSIGGTTSPPTGSSVYPENSNVSITAAASSGYVFTSWSGEVDDPFSQSTALVMNSDKSIAANFAEVSGTGGSVYGLVRAGSTGLRGVYVDLRHAGGGLLTRAISDPSGYYSMLSVPAGSYTLTVQMPMGFGPTASSEIPVTITDAPVEANVLLENVASGSITDFWWWSRQLEAINSGSPLANGITRADVDAYGQEIFQSYYAREDGQQIRIQYVTYTGDPPRPLTCQDIIDLWNTLVDDSNQAKAREHLLCCMLNVAANRMGQLRVVTSDGATASQTIRHYADWYLAGGATNYLFWYNLMKVHMSQMVPAGIVPLATPNIMYGGSGEIDRPPVISCPSEPVAVSVCGASQACVALAIQDYGAVTIVPSSATWSGGQLCFDAPGVGAYSFHVTAAGTDATFSPAECDLTVNVGLTAPPEITCPTDTLEIFSCNPGQICIELPVANAATVSVSGATWADNQLCFAADTAGLYTFSIAAANSCASVVCSPAIRVTLGHDVTIVCEADTLSTYLCTAGSVCIDMAIANQTNVEVVGAVWIEDQLCFQADTAGLYTYTVTAFNGCDTAVCEPAVRVTINPIVAITCQAEPVQIAVCYPETVCLPLPVVNQDSVTVEGATWADGQLCFAVDTSGFYQHSVTASNGCGSVACEIGAQVTIGPSIDLYLTTDELSLSPTAAVPGEMVTVSARIHSDPSSLVGAAVVVRVYEGDPSDGGIPVSEGISDALDPGETVEYAIAFEVQNPSPQEVFVVIDPDNELSECDEGNNRASAIIHAGLSEGTVRGVVSLSGAGMLGVPVALLDDGSNPIREVYSDVAGAYLMEGLAGGIYLVEITVPLGFSPLTPAAVPVSISGGEILVNFTLGSAASGSVTDWWWWQRQLAAIRAGTPLYLGITRTEVETSSQLIFDHFYDRDDGYAIMIAGCTYNGNPVRPLTFEEIAYIFLDAHDDTAPGKARAYLLTCLLNIASNRLSQMRVVSADGATASQAITYFASQYLYGNPNDWTLWYNLMKIHTSQIIAAGIIPLSTPRVMFKPSEENWNNLPGEFSLSQNYPNPFNPTTNIKFTLPAASPVRLEVFDVIGRRVAVLLDQVLEAGEHEVQWDASEAASGVYVYRLTVSDFVDTKKMLLLK</sequence>
<dbReference type="InterPro" id="IPR011635">
    <property type="entry name" value="CARDB"/>
</dbReference>
<dbReference type="Pfam" id="PF18998">
    <property type="entry name" value="Flg_new_2"/>
    <property type="match status" value="1"/>
</dbReference>
<evidence type="ECO:0000259" key="1">
    <source>
        <dbReference type="Pfam" id="PF07705"/>
    </source>
</evidence>
<feature type="domain" description="Bacterial repeat" evidence="3">
    <location>
        <begin position="421"/>
        <end position="485"/>
    </location>
</feature>
<proteinExistence type="predicted"/>
<dbReference type="EMBL" id="QZKI01000070">
    <property type="protein sequence ID" value="RJP70472.1"/>
    <property type="molecule type" value="Genomic_DNA"/>
</dbReference>
<evidence type="ECO:0000313" key="4">
    <source>
        <dbReference type="EMBL" id="RJP70472.1"/>
    </source>
</evidence>
<dbReference type="Pfam" id="PF07705">
    <property type="entry name" value="CARDB"/>
    <property type="match status" value="1"/>
</dbReference>
<dbReference type="Proteomes" id="UP000285961">
    <property type="component" value="Unassembled WGS sequence"/>
</dbReference>
<dbReference type="Pfam" id="PF18962">
    <property type="entry name" value="Por_Secre_tail"/>
    <property type="match status" value="1"/>
</dbReference>
<comment type="caution">
    <text evidence="4">The sequence shown here is derived from an EMBL/GenBank/DDBJ whole genome shotgun (WGS) entry which is preliminary data.</text>
</comment>
<evidence type="ECO:0000259" key="2">
    <source>
        <dbReference type="Pfam" id="PF18962"/>
    </source>
</evidence>
<accession>A0A419EZA2</accession>
<reference evidence="4 5" key="1">
    <citation type="journal article" date="2017" name="ISME J.">
        <title>Energy and carbon metabolisms in a deep terrestrial subsurface fluid microbial community.</title>
        <authorList>
            <person name="Momper L."/>
            <person name="Jungbluth S.P."/>
            <person name="Lee M.D."/>
            <person name="Amend J.P."/>
        </authorList>
    </citation>
    <scope>NUCLEOTIDE SEQUENCE [LARGE SCALE GENOMIC DNA]</scope>
    <source>
        <strain evidence="4">SURF_17</strain>
    </source>
</reference>
<evidence type="ECO:0000259" key="3">
    <source>
        <dbReference type="Pfam" id="PF18998"/>
    </source>
</evidence>
<organism evidence="4 5">
    <name type="scientific">Candidatus Abyssobacteria bacterium SURF_17</name>
    <dbReference type="NCBI Taxonomy" id="2093361"/>
    <lineage>
        <taxon>Bacteria</taxon>
        <taxon>Pseudomonadati</taxon>
        <taxon>Candidatus Hydrogenedentota</taxon>
        <taxon>Candidatus Abyssobacteria</taxon>
    </lineage>
</organism>
<feature type="domain" description="CARDB" evidence="1">
    <location>
        <begin position="1080"/>
        <end position="1183"/>
    </location>
</feature>
<dbReference type="InterPro" id="IPR044060">
    <property type="entry name" value="Bacterial_rp_domain"/>
</dbReference>
<dbReference type="NCBIfam" id="TIGR04183">
    <property type="entry name" value="Por_Secre_tail"/>
    <property type="match status" value="1"/>
</dbReference>
<protein>
    <submittedName>
        <fullName evidence="4">T9SS C-terminal target domain-containing protein</fullName>
    </submittedName>
</protein>